<comment type="caution">
    <text evidence="9">The sequence shown here is derived from an EMBL/GenBank/DDBJ whole genome shotgun (WGS) entry which is preliminary data.</text>
</comment>
<dbReference type="PANTHER" id="PTHR30026:SF22">
    <property type="entry name" value="OUTER MEMBRANE EFFLUX PROTEIN"/>
    <property type="match status" value="1"/>
</dbReference>
<keyword evidence="4" id="KW-1134">Transmembrane beta strand</keyword>
<dbReference type="GO" id="GO:0009279">
    <property type="term" value="C:cell outer membrane"/>
    <property type="evidence" value="ECO:0007669"/>
    <property type="project" value="UniProtKB-SubCell"/>
</dbReference>
<keyword evidence="10" id="KW-1185">Reference proteome</keyword>
<comment type="similarity">
    <text evidence="2">Belongs to the outer membrane factor (OMF) (TC 1.B.17) family.</text>
</comment>
<dbReference type="EMBL" id="QURR01000021">
    <property type="protein sequence ID" value="RGE42990.1"/>
    <property type="molecule type" value="Genomic_DNA"/>
</dbReference>
<keyword evidence="8" id="KW-0175">Coiled coil</keyword>
<evidence type="ECO:0000256" key="7">
    <source>
        <dbReference type="ARBA" id="ARBA00023237"/>
    </source>
</evidence>
<evidence type="ECO:0000256" key="3">
    <source>
        <dbReference type="ARBA" id="ARBA00022448"/>
    </source>
</evidence>
<comment type="subcellular location">
    <subcellularLocation>
        <location evidence="1">Cell outer membrane</location>
    </subcellularLocation>
</comment>
<organism evidence="9 10">
    <name type="scientific">Comamonas testosteroni</name>
    <name type="common">Pseudomonas testosteroni</name>
    <dbReference type="NCBI Taxonomy" id="285"/>
    <lineage>
        <taxon>Bacteria</taxon>
        <taxon>Pseudomonadati</taxon>
        <taxon>Pseudomonadota</taxon>
        <taxon>Betaproteobacteria</taxon>
        <taxon>Burkholderiales</taxon>
        <taxon>Comamonadaceae</taxon>
        <taxon>Comamonas</taxon>
    </lineage>
</organism>
<dbReference type="PANTHER" id="PTHR30026">
    <property type="entry name" value="OUTER MEMBRANE PROTEIN TOLC"/>
    <property type="match status" value="1"/>
</dbReference>
<reference evidence="9 10" key="1">
    <citation type="submission" date="2018-08" db="EMBL/GenBank/DDBJ databases">
        <title>Comamonas testosteroni strain SWCO2.</title>
        <authorList>
            <person name="Jiang N."/>
            <person name="Zhang X.Z."/>
        </authorList>
    </citation>
    <scope>NUCLEOTIDE SEQUENCE [LARGE SCALE GENOMIC DNA]</scope>
    <source>
        <strain evidence="9 10">SWCO2</strain>
    </source>
</reference>
<dbReference type="InterPro" id="IPR003423">
    <property type="entry name" value="OMP_efflux"/>
</dbReference>
<dbReference type="GO" id="GO:0015288">
    <property type="term" value="F:porin activity"/>
    <property type="evidence" value="ECO:0007669"/>
    <property type="project" value="TreeGrafter"/>
</dbReference>
<dbReference type="Proteomes" id="UP000261948">
    <property type="component" value="Unassembled WGS sequence"/>
</dbReference>
<dbReference type="Gene3D" id="1.20.1600.10">
    <property type="entry name" value="Outer membrane efflux proteins (OEP)"/>
    <property type="match status" value="1"/>
</dbReference>
<dbReference type="InterPro" id="IPR051906">
    <property type="entry name" value="TolC-like"/>
</dbReference>
<keyword evidence="5" id="KW-0812">Transmembrane</keyword>
<dbReference type="Pfam" id="PF02321">
    <property type="entry name" value="OEP"/>
    <property type="match status" value="2"/>
</dbReference>
<sequence>MSLNEAVKAANDWHPSLRSATGQLLQTGEGISAAKASYYPQINAGISSESTSQRSTTTGSYRTNQGKVTVSQMLYDFGKVSNSVAQAEASAEVARFQLLLTQDAVARETALVWVELSRQQAMSQIATSQVEGVKALADLAMEREKKGASTRSDSLQAQARVESAAAQAVNIAAQVQRNRISLMQLTGSRTLVASDSVAPQFLAQACNAAMPALPSTSVLRAQALRDEAKAGVSVADSARMPTLSLNGSVQRGIDSQSRSNSQNSGMDAAITVNFTAPLYEGGGNQARLRAALHALDAAEAAIEQAQLQAQQGLQDAQAQFQGQRSREPLLAQRIESIKSTKILYGEQYLQLGTRSLLELLNAEQEYHSARFDQIESQYEQLRLGVECLYQNGHLREAFNLDMPVAQAGAKP</sequence>
<keyword evidence="6" id="KW-0472">Membrane</keyword>
<dbReference type="NCBIfam" id="TIGR01844">
    <property type="entry name" value="type_I_sec_TolC"/>
    <property type="match status" value="1"/>
</dbReference>
<dbReference type="GO" id="GO:1990281">
    <property type="term" value="C:efflux pump complex"/>
    <property type="evidence" value="ECO:0007669"/>
    <property type="project" value="TreeGrafter"/>
</dbReference>
<dbReference type="GO" id="GO:0015562">
    <property type="term" value="F:efflux transmembrane transporter activity"/>
    <property type="evidence" value="ECO:0007669"/>
    <property type="project" value="InterPro"/>
</dbReference>
<evidence type="ECO:0000256" key="1">
    <source>
        <dbReference type="ARBA" id="ARBA00004442"/>
    </source>
</evidence>
<accession>A0A373FFS7</accession>
<dbReference type="OrthoDB" id="9814637at2"/>
<proteinExistence type="inferred from homology"/>
<evidence type="ECO:0000256" key="2">
    <source>
        <dbReference type="ARBA" id="ARBA00007613"/>
    </source>
</evidence>
<protein>
    <submittedName>
        <fullName evidence="9">Type I secretion protein TolC</fullName>
    </submittedName>
</protein>
<evidence type="ECO:0000313" key="10">
    <source>
        <dbReference type="Proteomes" id="UP000261948"/>
    </source>
</evidence>
<dbReference type="AlphaFoldDB" id="A0A373FFS7"/>
<name>A0A373FFS7_COMTE</name>
<keyword evidence="3" id="KW-0813">Transport</keyword>
<feature type="coiled-coil region" evidence="8">
    <location>
        <begin position="288"/>
        <end position="315"/>
    </location>
</feature>
<dbReference type="SUPFAM" id="SSF56954">
    <property type="entry name" value="Outer membrane efflux proteins (OEP)"/>
    <property type="match status" value="1"/>
</dbReference>
<gene>
    <name evidence="9" type="ORF">DZC30_16135</name>
</gene>
<evidence type="ECO:0000313" key="9">
    <source>
        <dbReference type="EMBL" id="RGE42990.1"/>
    </source>
</evidence>
<evidence type="ECO:0000256" key="4">
    <source>
        <dbReference type="ARBA" id="ARBA00022452"/>
    </source>
</evidence>
<dbReference type="InterPro" id="IPR010130">
    <property type="entry name" value="T1SS_OMP_TolC"/>
</dbReference>
<evidence type="ECO:0000256" key="5">
    <source>
        <dbReference type="ARBA" id="ARBA00022692"/>
    </source>
</evidence>
<keyword evidence="7" id="KW-0998">Cell outer membrane</keyword>
<evidence type="ECO:0000256" key="8">
    <source>
        <dbReference type="SAM" id="Coils"/>
    </source>
</evidence>
<evidence type="ECO:0000256" key="6">
    <source>
        <dbReference type="ARBA" id="ARBA00023136"/>
    </source>
</evidence>